<evidence type="ECO:0000256" key="3">
    <source>
        <dbReference type="ARBA" id="ARBA00022989"/>
    </source>
</evidence>
<gene>
    <name evidence="7" type="ORF">PI499_04260</name>
</gene>
<dbReference type="PROSITE" id="PS50850">
    <property type="entry name" value="MFS"/>
    <property type="match status" value="1"/>
</dbReference>
<dbReference type="Gene3D" id="1.20.1250.20">
    <property type="entry name" value="MFS general substrate transporter like domains"/>
    <property type="match status" value="1"/>
</dbReference>
<keyword evidence="4 5" id="KW-0472">Membrane</keyword>
<evidence type="ECO:0000256" key="4">
    <source>
        <dbReference type="ARBA" id="ARBA00023136"/>
    </source>
</evidence>
<sequence>MSNSSTLDVSTFMDSRKMSARQWVVLFLGFMVLVFDGFDTTSIGFIAPALIDDWGLLRQDLGPVMMSGLLGLAFGSLTAGPLADRFGRRPVIIGSVLLFGFWSLVSAWSTGILSLTVLRFLTGVGLGASMPNTATLISEFAPKRYRSHMVSFIYCGFAFGAALGGLGSEWLIQHFGWRSVLVVGGVLPIAFALLLVFSLPESIRFLAQKSALKERLIKEINKVVPGLANTRTQFHSSEVSIKETGKVSALFASGFSLGTCMIWVTLFMGLLTMYLLSSWLPLLSRDAGLSMGEAALLGSLLQIGGMLGNFTVGMKMDRWDHHKVVGLTVFGGGACAVLIALQQPTMQVLCPLILLLGYFLNGVNVGGYALAAGFYPTQIRATGVCWATGIGRLGAISGAGIGALMLAAQWNFSQVFMFLAIPSLMGATALWIKGRKRKTPAILTATH</sequence>
<dbReference type="GeneID" id="89545206"/>
<keyword evidence="2 5" id="KW-0812">Transmembrane</keyword>
<dbReference type="InterPro" id="IPR036259">
    <property type="entry name" value="MFS_trans_sf"/>
</dbReference>
<keyword evidence="3 5" id="KW-1133">Transmembrane helix</keyword>
<protein>
    <submittedName>
        <fullName evidence="7">Aromatic acid/H+ symport family MFS transporter</fullName>
    </submittedName>
</protein>
<dbReference type="PANTHER" id="PTHR23508:SF10">
    <property type="entry name" value="CARBOXYLIC ACID TRANSPORTER PROTEIN HOMOLOG"/>
    <property type="match status" value="1"/>
</dbReference>
<evidence type="ECO:0000256" key="5">
    <source>
        <dbReference type="SAM" id="Phobius"/>
    </source>
</evidence>
<dbReference type="PROSITE" id="PS00217">
    <property type="entry name" value="SUGAR_TRANSPORT_2"/>
    <property type="match status" value="1"/>
</dbReference>
<dbReference type="InterPro" id="IPR020846">
    <property type="entry name" value="MFS_dom"/>
</dbReference>
<comment type="caution">
    <text evidence="7">The sequence shown here is derived from an EMBL/GenBank/DDBJ whole genome shotgun (WGS) entry which is preliminary data.</text>
</comment>
<evidence type="ECO:0000313" key="8">
    <source>
        <dbReference type="Proteomes" id="UP001212337"/>
    </source>
</evidence>
<comment type="subcellular location">
    <subcellularLocation>
        <location evidence="1">Membrane</location>
        <topology evidence="1">Multi-pass membrane protein</topology>
    </subcellularLocation>
</comment>
<dbReference type="Proteomes" id="UP001212337">
    <property type="component" value="Unassembled WGS sequence"/>
</dbReference>
<dbReference type="PROSITE" id="PS00216">
    <property type="entry name" value="SUGAR_TRANSPORT_1"/>
    <property type="match status" value="1"/>
</dbReference>
<feature type="transmembrane region" description="Helical" evidence="5">
    <location>
        <begin position="294"/>
        <end position="312"/>
    </location>
</feature>
<dbReference type="SUPFAM" id="SSF103473">
    <property type="entry name" value="MFS general substrate transporter"/>
    <property type="match status" value="1"/>
</dbReference>
<reference evidence="7 8" key="1">
    <citation type="submission" date="2023-01" db="EMBL/GenBank/DDBJ databases">
        <title>Effects of deletion of Siderophore biosynthase gene in Pseudomonas fragi on quorum sensing and spoliage ability.</title>
        <authorList>
            <person name="Cui F."/>
            <person name="Wang D."/>
            <person name="Liu J."/>
            <person name="Wang Q."/>
            <person name="Li T."/>
            <person name="Li J."/>
        </authorList>
    </citation>
    <scope>NUCLEOTIDE SEQUENCE [LARGE SCALE GENOMIC DNA]</scope>
    <source>
        <strain evidence="7 8">MS-10</strain>
    </source>
</reference>
<evidence type="ECO:0000259" key="6">
    <source>
        <dbReference type="PROSITE" id="PS50850"/>
    </source>
</evidence>
<feature type="transmembrane region" description="Helical" evidence="5">
    <location>
        <begin position="324"/>
        <end position="341"/>
    </location>
</feature>
<dbReference type="CDD" id="cd17365">
    <property type="entry name" value="MFS_PcaK_like"/>
    <property type="match status" value="1"/>
</dbReference>
<feature type="transmembrane region" description="Helical" evidence="5">
    <location>
        <begin position="383"/>
        <end position="406"/>
    </location>
</feature>
<proteinExistence type="predicted"/>
<feature type="domain" description="Major facilitator superfamily (MFS) profile" evidence="6">
    <location>
        <begin position="25"/>
        <end position="438"/>
    </location>
</feature>
<evidence type="ECO:0000256" key="1">
    <source>
        <dbReference type="ARBA" id="ARBA00004141"/>
    </source>
</evidence>
<evidence type="ECO:0000256" key="2">
    <source>
        <dbReference type="ARBA" id="ARBA00022692"/>
    </source>
</evidence>
<dbReference type="Pfam" id="PF07690">
    <property type="entry name" value="MFS_1"/>
    <property type="match status" value="1"/>
</dbReference>
<dbReference type="RefSeq" id="WP_095023653.1">
    <property type="nucleotide sequence ID" value="NZ_JAQJVI010000003.1"/>
</dbReference>
<feature type="transmembrane region" description="Helical" evidence="5">
    <location>
        <begin position="412"/>
        <end position="432"/>
    </location>
</feature>
<accession>A0ABT4WM98</accession>
<feature type="transmembrane region" description="Helical" evidence="5">
    <location>
        <begin position="63"/>
        <end position="83"/>
    </location>
</feature>
<feature type="transmembrane region" description="Helical" evidence="5">
    <location>
        <begin position="117"/>
        <end position="137"/>
    </location>
</feature>
<dbReference type="EMBL" id="JAQJVI010000003">
    <property type="protein sequence ID" value="MDA7021099.1"/>
    <property type="molecule type" value="Genomic_DNA"/>
</dbReference>
<evidence type="ECO:0000313" key="7">
    <source>
        <dbReference type="EMBL" id="MDA7021099.1"/>
    </source>
</evidence>
<feature type="transmembrane region" description="Helical" evidence="5">
    <location>
        <begin position="179"/>
        <end position="199"/>
    </location>
</feature>
<feature type="transmembrane region" description="Helical" evidence="5">
    <location>
        <begin position="149"/>
        <end position="167"/>
    </location>
</feature>
<feature type="transmembrane region" description="Helical" evidence="5">
    <location>
        <begin position="23"/>
        <end position="51"/>
    </location>
</feature>
<dbReference type="InterPro" id="IPR011701">
    <property type="entry name" value="MFS"/>
</dbReference>
<keyword evidence="8" id="KW-1185">Reference proteome</keyword>
<feature type="transmembrane region" description="Helical" evidence="5">
    <location>
        <begin position="90"/>
        <end position="111"/>
    </location>
</feature>
<feature type="transmembrane region" description="Helical" evidence="5">
    <location>
        <begin position="353"/>
        <end position="371"/>
    </location>
</feature>
<feature type="transmembrane region" description="Helical" evidence="5">
    <location>
        <begin position="250"/>
        <end position="274"/>
    </location>
</feature>
<dbReference type="PANTHER" id="PTHR23508">
    <property type="entry name" value="CARBOXYLIC ACID TRANSPORTER PROTEIN HOMOLOG"/>
    <property type="match status" value="1"/>
</dbReference>
<name>A0ABT4WM98_PSEFR</name>
<organism evidence="7 8">
    <name type="scientific">Pseudomonas fragi</name>
    <dbReference type="NCBI Taxonomy" id="296"/>
    <lineage>
        <taxon>Bacteria</taxon>
        <taxon>Pseudomonadati</taxon>
        <taxon>Pseudomonadota</taxon>
        <taxon>Gammaproteobacteria</taxon>
        <taxon>Pseudomonadales</taxon>
        <taxon>Pseudomonadaceae</taxon>
        <taxon>Pseudomonas</taxon>
    </lineage>
</organism>
<dbReference type="InterPro" id="IPR005829">
    <property type="entry name" value="Sugar_transporter_CS"/>
</dbReference>